<dbReference type="AlphaFoldDB" id="A0A0A9EEM6"/>
<reference evidence="1" key="1">
    <citation type="submission" date="2014-09" db="EMBL/GenBank/DDBJ databases">
        <authorList>
            <person name="Magalhaes I.L.F."/>
            <person name="Oliveira U."/>
            <person name="Santos F.R."/>
            <person name="Vidigal T.H.D.A."/>
            <person name="Brescovit A.D."/>
            <person name="Santos A.J."/>
        </authorList>
    </citation>
    <scope>NUCLEOTIDE SEQUENCE</scope>
    <source>
        <tissue evidence="1">Shoot tissue taken approximately 20 cm above the soil surface</tissue>
    </source>
</reference>
<proteinExistence type="predicted"/>
<sequence length="63" mass="7156">MSPLIHLTQWRPGVGCDTNTSYDSHLCFFCHSSPHTMGQYISSWLLTRRVSMPPGGRSYWGPN</sequence>
<name>A0A0A9EEM6_ARUDO</name>
<reference evidence="1" key="2">
    <citation type="journal article" date="2015" name="Data Brief">
        <title>Shoot transcriptome of the giant reed, Arundo donax.</title>
        <authorList>
            <person name="Barrero R.A."/>
            <person name="Guerrero F.D."/>
            <person name="Moolhuijzen P."/>
            <person name="Goolsby J.A."/>
            <person name="Tidwell J."/>
            <person name="Bellgard S.E."/>
            <person name="Bellgard M.I."/>
        </authorList>
    </citation>
    <scope>NUCLEOTIDE SEQUENCE</scope>
    <source>
        <tissue evidence="1">Shoot tissue taken approximately 20 cm above the soil surface</tissue>
    </source>
</reference>
<dbReference type="EMBL" id="GBRH01200432">
    <property type="protein sequence ID" value="JAD97463.1"/>
    <property type="molecule type" value="Transcribed_RNA"/>
</dbReference>
<protein>
    <submittedName>
        <fullName evidence="1">Uncharacterized protein</fullName>
    </submittedName>
</protein>
<evidence type="ECO:0000313" key="1">
    <source>
        <dbReference type="EMBL" id="JAD97463.1"/>
    </source>
</evidence>
<organism evidence="1">
    <name type="scientific">Arundo donax</name>
    <name type="common">Giant reed</name>
    <name type="synonym">Donax arundinaceus</name>
    <dbReference type="NCBI Taxonomy" id="35708"/>
    <lineage>
        <taxon>Eukaryota</taxon>
        <taxon>Viridiplantae</taxon>
        <taxon>Streptophyta</taxon>
        <taxon>Embryophyta</taxon>
        <taxon>Tracheophyta</taxon>
        <taxon>Spermatophyta</taxon>
        <taxon>Magnoliopsida</taxon>
        <taxon>Liliopsida</taxon>
        <taxon>Poales</taxon>
        <taxon>Poaceae</taxon>
        <taxon>PACMAD clade</taxon>
        <taxon>Arundinoideae</taxon>
        <taxon>Arundineae</taxon>
        <taxon>Arundo</taxon>
    </lineage>
</organism>
<accession>A0A0A9EEM6</accession>